<evidence type="ECO:0000259" key="2">
    <source>
        <dbReference type="Pfam" id="PF18902"/>
    </source>
</evidence>
<sequence length="117" mass="12532">MPYAIIMVSCVLDHLLTSLYLSRGGGEANPLMAIIMAQPFWVSFIIKNGWTLLMLVFLYFLSGKTPAAAKWALRCVAVLYLGVIACHIIASGSLPPHSILKYPAVLPVPGAPGMTGC</sequence>
<evidence type="ECO:0000313" key="3">
    <source>
        <dbReference type="EMBL" id="GBF34726.1"/>
    </source>
</evidence>
<keyword evidence="4" id="KW-1185">Reference proteome</keyword>
<gene>
    <name evidence="3" type="ORF">DCCM_3846</name>
</gene>
<feature type="domain" description="DUF5658" evidence="2">
    <location>
        <begin position="5"/>
        <end position="89"/>
    </location>
</feature>
<reference evidence="4" key="1">
    <citation type="submission" date="2018-02" db="EMBL/GenBank/DDBJ databases">
        <title>Genome sequence of Desulfocucumis palustris strain NAW-5.</title>
        <authorList>
            <person name="Watanabe M."/>
            <person name="Kojima H."/>
            <person name="Fukui M."/>
        </authorList>
    </citation>
    <scope>NUCLEOTIDE SEQUENCE [LARGE SCALE GENOMIC DNA]</scope>
    <source>
        <strain evidence="4">NAW-5</strain>
    </source>
</reference>
<protein>
    <recommendedName>
        <fullName evidence="2">DUF5658 domain-containing protein</fullName>
    </recommendedName>
</protein>
<dbReference type="InterPro" id="IPR043717">
    <property type="entry name" value="DUF5658"/>
</dbReference>
<dbReference type="Proteomes" id="UP000239549">
    <property type="component" value="Unassembled WGS sequence"/>
</dbReference>
<feature type="transmembrane region" description="Helical" evidence="1">
    <location>
        <begin position="71"/>
        <end position="90"/>
    </location>
</feature>
<comment type="caution">
    <text evidence="3">The sequence shown here is derived from an EMBL/GenBank/DDBJ whole genome shotgun (WGS) entry which is preliminary data.</text>
</comment>
<dbReference type="Pfam" id="PF18902">
    <property type="entry name" value="DUF5658"/>
    <property type="match status" value="1"/>
</dbReference>
<accession>A0A2L2XKA4</accession>
<keyword evidence="1" id="KW-1133">Transmembrane helix</keyword>
<feature type="transmembrane region" description="Helical" evidence="1">
    <location>
        <begin position="40"/>
        <end position="59"/>
    </location>
</feature>
<proteinExistence type="predicted"/>
<dbReference type="AlphaFoldDB" id="A0A2L2XKA4"/>
<keyword evidence="1" id="KW-0472">Membrane</keyword>
<name>A0A2L2XKA4_9FIRM</name>
<evidence type="ECO:0000313" key="4">
    <source>
        <dbReference type="Proteomes" id="UP000239549"/>
    </source>
</evidence>
<keyword evidence="1" id="KW-0812">Transmembrane</keyword>
<evidence type="ECO:0000256" key="1">
    <source>
        <dbReference type="SAM" id="Phobius"/>
    </source>
</evidence>
<dbReference type="EMBL" id="BFAV01000150">
    <property type="protein sequence ID" value="GBF34726.1"/>
    <property type="molecule type" value="Genomic_DNA"/>
</dbReference>
<dbReference type="RefSeq" id="WP_104372914.1">
    <property type="nucleotide sequence ID" value="NZ_BFAV01000150.1"/>
</dbReference>
<organism evidence="3 4">
    <name type="scientific">Desulfocucumis palustris</name>
    <dbReference type="NCBI Taxonomy" id="1898651"/>
    <lineage>
        <taxon>Bacteria</taxon>
        <taxon>Bacillati</taxon>
        <taxon>Bacillota</taxon>
        <taxon>Clostridia</taxon>
        <taxon>Eubacteriales</taxon>
        <taxon>Desulfocucumaceae</taxon>
        <taxon>Desulfocucumis</taxon>
    </lineage>
</organism>